<feature type="binding site" evidence="10">
    <location>
        <position position="245"/>
    </location>
    <ligand>
        <name>sn-glycerol 3-phosphate</name>
        <dbReference type="ChEBI" id="CHEBI:57597"/>
    </ligand>
</feature>
<organism evidence="14 15">
    <name type="scientific">Rubrobacter xylanophilus (strain DSM 9941 / JCM 11954 / NBRC 16129 / PRD-1)</name>
    <dbReference type="NCBI Taxonomy" id="266117"/>
    <lineage>
        <taxon>Bacteria</taxon>
        <taxon>Bacillati</taxon>
        <taxon>Actinomycetota</taxon>
        <taxon>Rubrobacteria</taxon>
        <taxon>Rubrobacterales</taxon>
        <taxon>Rubrobacteraceae</taxon>
        <taxon>Rubrobacter</taxon>
    </lineage>
</organism>
<feature type="binding site" evidence="10">
    <location>
        <position position="135"/>
    </location>
    <ligand>
        <name>glycerol</name>
        <dbReference type="ChEBI" id="CHEBI:17754"/>
    </ligand>
</feature>
<feature type="binding site" evidence="10">
    <location>
        <position position="311"/>
    </location>
    <ligand>
        <name>ATP</name>
        <dbReference type="ChEBI" id="CHEBI:30616"/>
    </ligand>
</feature>
<comment type="caution">
    <text evidence="10">Lacks conserved residue(s) required for the propagation of feature annotation.</text>
</comment>
<feature type="binding site" evidence="10">
    <location>
        <position position="84"/>
    </location>
    <ligand>
        <name>sn-glycerol 3-phosphate</name>
        <dbReference type="ChEBI" id="CHEBI:57597"/>
    </ligand>
</feature>
<comment type="similarity">
    <text evidence="2 10 11">Belongs to the FGGY kinase family.</text>
</comment>
<evidence type="ECO:0000256" key="1">
    <source>
        <dbReference type="ARBA" id="ARBA00005190"/>
    </source>
</evidence>
<feature type="binding site" evidence="10">
    <location>
        <position position="245"/>
    </location>
    <ligand>
        <name>glycerol</name>
        <dbReference type="ChEBI" id="CHEBI:17754"/>
    </ligand>
</feature>
<proteinExistence type="inferred from homology"/>
<evidence type="ECO:0000313" key="15">
    <source>
        <dbReference type="Proteomes" id="UP000006637"/>
    </source>
</evidence>
<dbReference type="GO" id="GO:0019563">
    <property type="term" value="P:glycerol catabolic process"/>
    <property type="evidence" value="ECO:0007669"/>
    <property type="project" value="UniProtKB-UniRule"/>
</dbReference>
<evidence type="ECO:0000256" key="8">
    <source>
        <dbReference type="ARBA" id="ARBA00052101"/>
    </source>
</evidence>
<feature type="binding site" evidence="10">
    <location>
        <position position="315"/>
    </location>
    <ligand>
        <name>ATP</name>
        <dbReference type="ChEBI" id="CHEBI:30616"/>
    </ligand>
</feature>
<feature type="binding site" evidence="10">
    <location>
        <position position="13"/>
    </location>
    <ligand>
        <name>ADP</name>
        <dbReference type="ChEBI" id="CHEBI:456216"/>
    </ligand>
</feature>
<feature type="binding site" evidence="10">
    <location>
        <position position="416"/>
    </location>
    <ligand>
        <name>ADP</name>
        <dbReference type="ChEBI" id="CHEBI:456216"/>
    </ligand>
</feature>
<dbReference type="EC" id="2.7.1.30" evidence="10"/>
<feature type="binding site" evidence="10">
    <location>
        <position position="412"/>
    </location>
    <ligand>
        <name>ADP</name>
        <dbReference type="ChEBI" id="CHEBI:456216"/>
    </ligand>
</feature>
<dbReference type="InterPro" id="IPR018485">
    <property type="entry name" value="FGGY_C"/>
</dbReference>
<dbReference type="HAMAP" id="MF_00186">
    <property type="entry name" value="Glycerol_kin"/>
    <property type="match status" value="1"/>
</dbReference>
<dbReference type="NCBIfam" id="TIGR01311">
    <property type="entry name" value="glycerol_kin"/>
    <property type="match status" value="1"/>
</dbReference>
<comment type="activity regulation">
    <text evidence="10">Inhibited by fructose 1,6-bisphosphate (FBP).</text>
</comment>
<feature type="binding site" evidence="10">
    <location>
        <position position="311"/>
    </location>
    <ligand>
        <name>ADP</name>
        <dbReference type="ChEBI" id="CHEBI:456216"/>
    </ligand>
</feature>
<protein>
    <recommendedName>
        <fullName evidence="10">Glycerol kinase</fullName>
        <ecNumber evidence="10">2.7.1.30</ecNumber>
    </recommendedName>
    <alternativeName>
        <fullName evidence="10">ATP:glycerol 3-phosphotransferase</fullName>
    </alternativeName>
    <alternativeName>
        <fullName evidence="10">Glycerokinase</fullName>
        <shortName evidence="10">GK</shortName>
    </alternativeName>
</protein>
<evidence type="ECO:0000256" key="4">
    <source>
        <dbReference type="ARBA" id="ARBA00022741"/>
    </source>
</evidence>
<dbReference type="GO" id="GO:0006072">
    <property type="term" value="P:glycerol-3-phosphate metabolic process"/>
    <property type="evidence" value="ECO:0007669"/>
    <property type="project" value="InterPro"/>
</dbReference>
<feature type="binding site" evidence="10">
    <location>
        <position position="84"/>
    </location>
    <ligand>
        <name>glycerol</name>
        <dbReference type="ChEBI" id="CHEBI:17754"/>
    </ligand>
</feature>
<dbReference type="Pfam" id="PF02782">
    <property type="entry name" value="FGGY_C"/>
    <property type="match status" value="1"/>
</dbReference>
<dbReference type="UniPathway" id="UPA00618">
    <property type="reaction ID" value="UER00672"/>
</dbReference>
<evidence type="ECO:0000256" key="5">
    <source>
        <dbReference type="ARBA" id="ARBA00022777"/>
    </source>
</evidence>
<keyword evidence="6 10" id="KW-0319">Glycerol metabolism</keyword>
<comment type="catalytic activity">
    <reaction evidence="8 10">
        <text>glycerol + ATP = sn-glycerol 3-phosphate + ADP + H(+)</text>
        <dbReference type="Rhea" id="RHEA:21644"/>
        <dbReference type="ChEBI" id="CHEBI:15378"/>
        <dbReference type="ChEBI" id="CHEBI:17754"/>
        <dbReference type="ChEBI" id="CHEBI:30616"/>
        <dbReference type="ChEBI" id="CHEBI:57597"/>
        <dbReference type="ChEBI" id="CHEBI:456216"/>
        <dbReference type="EC" id="2.7.1.30"/>
    </reaction>
</comment>
<dbReference type="RefSeq" id="WP_011564047.1">
    <property type="nucleotide sequence ID" value="NC_008148.1"/>
</dbReference>
<dbReference type="FunFam" id="3.30.420.40:FF:000008">
    <property type="entry name" value="Glycerol kinase"/>
    <property type="match status" value="1"/>
</dbReference>
<comment type="function">
    <text evidence="9 10">Key enzyme in the regulation of glycerol uptake and metabolism. Catalyzes the phosphorylation of glycerol to yield sn-glycerol 3-phosphate.</text>
</comment>
<reference evidence="14 15" key="1">
    <citation type="submission" date="2006-06" db="EMBL/GenBank/DDBJ databases">
        <title>Complete sequence of Rubrobacter xylanophilus DSM 9941.</title>
        <authorList>
            <consortium name="US DOE Joint Genome Institute"/>
            <person name="Copeland A."/>
            <person name="Lucas S."/>
            <person name="Lapidus A."/>
            <person name="Barry K."/>
            <person name="Detter J.C."/>
            <person name="Glavina del Rio T."/>
            <person name="Hammon N."/>
            <person name="Israni S."/>
            <person name="Dalin E."/>
            <person name="Tice H."/>
            <person name="Pitluck S."/>
            <person name="Munk A.C."/>
            <person name="Brettin T."/>
            <person name="Bruce D."/>
            <person name="Han C."/>
            <person name="Tapia R."/>
            <person name="Gilna P."/>
            <person name="Schmutz J."/>
            <person name="Larimer F."/>
            <person name="Land M."/>
            <person name="Hauser L."/>
            <person name="Kyrpides N."/>
            <person name="Lykidis A."/>
            <person name="da Costa M.S."/>
            <person name="Rainey F.A."/>
            <person name="Empadinhas N."/>
            <person name="Jolivet E."/>
            <person name="Battista J.R."/>
            <person name="Richardson P."/>
        </authorList>
    </citation>
    <scope>NUCLEOTIDE SEQUENCE [LARGE SCALE GENOMIC DNA]</scope>
    <source>
        <strain evidence="15">DSM 9941 / NBRC 16129 / PRD-1</strain>
    </source>
</reference>
<feature type="binding site" evidence="10">
    <location>
        <position position="267"/>
    </location>
    <ligand>
        <name>ATP</name>
        <dbReference type="ChEBI" id="CHEBI:30616"/>
    </ligand>
</feature>
<dbReference type="OrthoDB" id="9805576at2"/>
<dbReference type="GO" id="GO:0005829">
    <property type="term" value="C:cytosol"/>
    <property type="evidence" value="ECO:0007669"/>
    <property type="project" value="TreeGrafter"/>
</dbReference>
<evidence type="ECO:0000313" key="14">
    <source>
        <dbReference type="EMBL" id="ABG04029.1"/>
    </source>
</evidence>
<dbReference type="Pfam" id="PF00370">
    <property type="entry name" value="FGGY_N"/>
    <property type="match status" value="1"/>
</dbReference>
<evidence type="ECO:0000256" key="10">
    <source>
        <dbReference type="HAMAP-Rule" id="MF_00186"/>
    </source>
</evidence>
<feature type="binding site" evidence="10">
    <location>
        <position position="412"/>
    </location>
    <ligand>
        <name>ATP</name>
        <dbReference type="ChEBI" id="CHEBI:30616"/>
    </ligand>
</feature>
<keyword evidence="3 10" id="KW-0808">Transferase</keyword>
<dbReference type="InterPro" id="IPR000577">
    <property type="entry name" value="Carb_kinase_FGGY"/>
</dbReference>
<dbReference type="GO" id="GO:0005524">
    <property type="term" value="F:ATP binding"/>
    <property type="evidence" value="ECO:0007669"/>
    <property type="project" value="UniProtKB-UniRule"/>
</dbReference>
<feature type="binding site" evidence="10">
    <location>
        <position position="267"/>
    </location>
    <ligand>
        <name>ADP</name>
        <dbReference type="ChEBI" id="CHEBI:456216"/>
    </ligand>
</feature>
<keyword evidence="5 10" id="KW-0418">Kinase</keyword>
<evidence type="ECO:0000259" key="13">
    <source>
        <dbReference type="Pfam" id="PF02782"/>
    </source>
</evidence>
<feature type="binding site" evidence="10">
    <location>
        <position position="13"/>
    </location>
    <ligand>
        <name>sn-glycerol 3-phosphate</name>
        <dbReference type="ChEBI" id="CHEBI:57597"/>
    </ligand>
</feature>
<dbReference type="HOGENOM" id="CLU_009281_2_3_11"/>
<dbReference type="PIRSF" id="PIRSF000538">
    <property type="entry name" value="GlpK"/>
    <property type="match status" value="1"/>
</dbReference>
<keyword evidence="4 10" id="KW-0547">Nucleotide-binding</keyword>
<dbReference type="InterPro" id="IPR018483">
    <property type="entry name" value="Carb_kinase_FGGY_CS"/>
</dbReference>
<dbReference type="eggNOG" id="COG0554">
    <property type="taxonomic scope" value="Bacteria"/>
</dbReference>
<dbReference type="KEGG" id="rxy:Rxyl_1063"/>
<dbReference type="PROSITE" id="PS00933">
    <property type="entry name" value="FGGY_KINASES_1"/>
    <property type="match status" value="1"/>
</dbReference>
<dbReference type="PhylomeDB" id="Q1AX49"/>
<dbReference type="CDD" id="cd07786">
    <property type="entry name" value="FGGY_EcGK_like"/>
    <property type="match status" value="1"/>
</dbReference>
<dbReference type="PANTHER" id="PTHR10196:SF69">
    <property type="entry name" value="GLYCEROL KINASE"/>
    <property type="match status" value="1"/>
</dbReference>
<evidence type="ECO:0000256" key="2">
    <source>
        <dbReference type="ARBA" id="ARBA00009156"/>
    </source>
</evidence>
<feature type="binding site" evidence="10">
    <location>
        <position position="83"/>
    </location>
    <ligand>
        <name>sn-glycerol 3-phosphate</name>
        <dbReference type="ChEBI" id="CHEBI:57597"/>
    </ligand>
</feature>
<feature type="binding site" evidence="10">
    <location>
        <position position="83"/>
    </location>
    <ligand>
        <name>glycerol</name>
        <dbReference type="ChEBI" id="CHEBI:17754"/>
    </ligand>
</feature>
<feature type="binding site" evidence="10">
    <location>
        <position position="246"/>
    </location>
    <ligand>
        <name>glycerol</name>
        <dbReference type="ChEBI" id="CHEBI:17754"/>
    </ligand>
</feature>
<evidence type="ECO:0000256" key="9">
    <source>
        <dbReference type="ARBA" id="ARBA00054633"/>
    </source>
</evidence>
<dbReference type="STRING" id="266117.Rxyl_1063"/>
<evidence type="ECO:0000256" key="3">
    <source>
        <dbReference type="ARBA" id="ARBA00022679"/>
    </source>
</evidence>
<dbReference type="PROSITE" id="PS00445">
    <property type="entry name" value="FGGY_KINASES_2"/>
    <property type="match status" value="1"/>
</dbReference>
<evidence type="ECO:0000256" key="6">
    <source>
        <dbReference type="ARBA" id="ARBA00022798"/>
    </source>
</evidence>
<dbReference type="EMBL" id="CP000386">
    <property type="protein sequence ID" value="ABG04029.1"/>
    <property type="molecule type" value="Genomic_DNA"/>
</dbReference>
<evidence type="ECO:0000256" key="11">
    <source>
        <dbReference type="RuleBase" id="RU003733"/>
    </source>
</evidence>
<dbReference type="SUPFAM" id="SSF53067">
    <property type="entry name" value="Actin-like ATPase domain"/>
    <property type="match status" value="2"/>
</dbReference>
<feature type="binding site" evidence="10">
    <location>
        <position position="13"/>
    </location>
    <ligand>
        <name>ATP</name>
        <dbReference type="ChEBI" id="CHEBI:30616"/>
    </ligand>
</feature>
<dbReference type="FunFam" id="3.30.420.40:FF:000007">
    <property type="entry name" value="Glycerol kinase"/>
    <property type="match status" value="1"/>
</dbReference>
<name>Q1AX49_RUBXD</name>
<dbReference type="InterPro" id="IPR043129">
    <property type="entry name" value="ATPase_NBD"/>
</dbReference>
<accession>Q1AX49</accession>
<dbReference type="PANTHER" id="PTHR10196">
    <property type="entry name" value="SUGAR KINASE"/>
    <property type="match status" value="1"/>
</dbReference>
<dbReference type="Gene3D" id="3.30.420.40">
    <property type="match status" value="2"/>
</dbReference>
<evidence type="ECO:0000259" key="12">
    <source>
        <dbReference type="Pfam" id="PF00370"/>
    </source>
</evidence>
<keyword evidence="15" id="KW-1185">Reference proteome</keyword>
<feature type="binding site" evidence="10">
    <location>
        <position position="135"/>
    </location>
    <ligand>
        <name>sn-glycerol 3-phosphate</name>
        <dbReference type="ChEBI" id="CHEBI:57597"/>
    </ligand>
</feature>
<gene>
    <name evidence="10" type="primary">glpK</name>
    <name evidence="14" type="ordered locus">Rxyl_1063</name>
</gene>
<dbReference type="NCBIfam" id="NF000756">
    <property type="entry name" value="PRK00047.1"/>
    <property type="match status" value="1"/>
</dbReference>
<dbReference type="Proteomes" id="UP000006637">
    <property type="component" value="Chromosome"/>
</dbReference>
<feature type="binding site" evidence="10">
    <location>
        <position position="14"/>
    </location>
    <ligand>
        <name>ATP</name>
        <dbReference type="ChEBI" id="CHEBI:30616"/>
    </ligand>
</feature>
<dbReference type="AlphaFoldDB" id="Q1AX49"/>
<dbReference type="InterPro" id="IPR018484">
    <property type="entry name" value="FGGY_N"/>
</dbReference>
<dbReference type="InterPro" id="IPR005999">
    <property type="entry name" value="Glycerol_kin"/>
</dbReference>
<comment type="pathway">
    <text evidence="1 10">Polyol metabolism; glycerol degradation via glycerol kinase pathway; sn-glycerol 3-phosphate from glycerol: step 1/1.</text>
</comment>
<keyword evidence="7 10" id="KW-0067">ATP-binding</keyword>
<feature type="domain" description="Carbohydrate kinase FGGY N-terminal" evidence="12">
    <location>
        <begin position="5"/>
        <end position="252"/>
    </location>
</feature>
<feature type="domain" description="Carbohydrate kinase FGGY C-terminal" evidence="13">
    <location>
        <begin position="262"/>
        <end position="451"/>
    </location>
</feature>
<evidence type="ECO:0000256" key="7">
    <source>
        <dbReference type="ARBA" id="ARBA00022840"/>
    </source>
</evidence>
<sequence length="503" mass="55499">MAGEYVLAIDQGTTGTTVLIFDREGRVAGRAYSEFTQHYPRPGWVEHDPNEIWDVSMRVVGEALGDAKVSARQLAAIGITNQRETTVMWDRRTGEPVANAIVWQDRRTAGTCDRLKDEGLEETFRKKTGLVIDAYFSGTKVKWFLDNVAGLRERAGRGEVAFGTVDSWLVYRLTGGRAHITDYSNASRTLMYNIYDLRWDEELLEILGVPEGVLPEVKPSSHVYGETDPGAFFQASVPVAGIAGDQQAALFGQAAYERGLAKNTYGTGSFVLMNTGNEAVPSKEGLLTTIAWGIGEEPVEYALEGAIFITGAAVQWLRDGLGIIRSAAETEELAKSVQSNDGVYFVPALVGLGAPHWDAYARGTIVGITRGTTKAHLARAALESMCYQTLDVVRAMERDSGIELKELRADGGAVANSFLMQFQSDILGVPVEVPEITETTALGSAYLAGLATGFWESREELDARWRLSRRYEPSMQEGERERLHRRWLRAVERSRGWDREEEG</sequence>
<dbReference type="GO" id="GO:0004370">
    <property type="term" value="F:glycerol kinase activity"/>
    <property type="evidence" value="ECO:0007669"/>
    <property type="project" value="UniProtKB-UniRule"/>
</dbReference>